<evidence type="ECO:0000313" key="2">
    <source>
        <dbReference type="EMBL" id="CAD8043990.1"/>
    </source>
</evidence>
<organism evidence="2 3">
    <name type="scientific">Paramecium primaurelia</name>
    <dbReference type="NCBI Taxonomy" id="5886"/>
    <lineage>
        <taxon>Eukaryota</taxon>
        <taxon>Sar</taxon>
        <taxon>Alveolata</taxon>
        <taxon>Ciliophora</taxon>
        <taxon>Intramacronucleata</taxon>
        <taxon>Oligohymenophorea</taxon>
        <taxon>Peniculida</taxon>
        <taxon>Parameciidae</taxon>
        <taxon>Paramecium</taxon>
    </lineage>
</organism>
<accession>A0A8S1JU12</accession>
<feature type="compositionally biased region" description="Basic and acidic residues" evidence="1">
    <location>
        <begin position="198"/>
        <end position="207"/>
    </location>
</feature>
<comment type="caution">
    <text evidence="2">The sequence shown here is derived from an EMBL/GenBank/DDBJ whole genome shotgun (WGS) entry which is preliminary data.</text>
</comment>
<dbReference type="OMA" id="KPFNYER"/>
<proteinExistence type="predicted"/>
<dbReference type="EMBL" id="CAJJDM010000003">
    <property type="protein sequence ID" value="CAD8043990.1"/>
    <property type="molecule type" value="Genomic_DNA"/>
</dbReference>
<feature type="region of interest" description="Disordered" evidence="1">
    <location>
        <begin position="198"/>
        <end position="218"/>
    </location>
</feature>
<evidence type="ECO:0008006" key="4">
    <source>
        <dbReference type="Google" id="ProtNLM"/>
    </source>
</evidence>
<name>A0A8S1JU12_PARPR</name>
<sequence length="265" mass="30930">MINNTIKSLFHSSQSIPSSNQFHNRCVCEICKCGKHHCPIHSDNMHGDFQSTFQHDYQPWKQCRQKPFNYERQPQKHAYDPSTLLSQYQSEYIKRPLPDKEFRELPQIPSSQPFTSKSDYQTNYQKFPLPLKPPVTKKQYKSAPRQVPWNTTYGVDFIPKPIGEKEQFKPTQKDGPNCNIDFGSSTYRTAYVPMPTCKQDKYRDPHQRNLYGDPGQTGNSTYQMDYIEKQNNNDMCPVFALPKRPVKLPGGKSHLNYDAVNNRWV</sequence>
<evidence type="ECO:0000313" key="3">
    <source>
        <dbReference type="Proteomes" id="UP000688137"/>
    </source>
</evidence>
<dbReference type="AlphaFoldDB" id="A0A8S1JU12"/>
<protein>
    <recommendedName>
        <fullName evidence="4">STOP protein</fullName>
    </recommendedName>
</protein>
<reference evidence="2" key="1">
    <citation type="submission" date="2021-01" db="EMBL/GenBank/DDBJ databases">
        <authorList>
            <consortium name="Genoscope - CEA"/>
            <person name="William W."/>
        </authorList>
    </citation>
    <scope>NUCLEOTIDE SEQUENCE</scope>
</reference>
<gene>
    <name evidence="2" type="ORF">PPRIM_AZ9-3.1.T0060072</name>
</gene>
<evidence type="ECO:0000256" key="1">
    <source>
        <dbReference type="SAM" id="MobiDB-lite"/>
    </source>
</evidence>
<dbReference type="Proteomes" id="UP000688137">
    <property type="component" value="Unassembled WGS sequence"/>
</dbReference>
<keyword evidence="3" id="KW-1185">Reference proteome</keyword>